<proteinExistence type="predicted"/>
<feature type="transmembrane region" description="Helical" evidence="6">
    <location>
        <begin position="135"/>
        <end position="152"/>
    </location>
</feature>
<evidence type="ECO:0000256" key="3">
    <source>
        <dbReference type="ARBA" id="ARBA00022989"/>
    </source>
</evidence>
<feature type="transmembrane region" description="Helical" evidence="6">
    <location>
        <begin position="420"/>
        <end position="442"/>
    </location>
</feature>
<accession>A0ABV9WWG6</accession>
<dbReference type="EMBL" id="JBHSJO010000001">
    <property type="protein sequence ID" value="MFC5016878.1"/>
    <property type="molecule type" value="Genomic_DNA"/>
</dbReference>
<evidence type="ECO:0000256" key="6">
    <source>
        <dbReference type="SAM" id="Phobius"/>
    </source>
</evidence>
<evidence type="ECO:0000256" key="2">
    <source>
        <dbReference type="ARBA" id="ARBA00022692"/>
    </source>
</evidence>
<dbReference type="InterPro" id="IPR036259">
    <property type="entry name" value="MFS_trans_sf"/>
</dbReference>
<feature type="transmembrane region" description="Helical" evidence="6">
    <location>
        <begin position="359"/>
        <end position="380"/>
    </location>
</feature>
<dbReference type="InterPro" id="IPR020846">
    <property type="entry name" value="MFS_dom"/>
</dbReference>
<dbReference type="Pfam" id="PF07690">
    <property type="entry name" value="MFS_1"/>
    <property type="match status" value="1"/>
</dbReference>
<evidence type="ECO:0000313" key="9">
    <source>
        <dbReference type="Proteomes" id="UP001595855"/>
    </source>
</evidence>
<comment type="subcellular location">
    <subcellularLocation>
        <location evidence="1">Cell membrane</location>
        <topology evidence="1">Multi-pass membrane protein</topology>
    </subcellularLocation>
</comment>
<feature type="transmembrane region" description="Helical" evidence="6">
    <location>
        <begin position="193"/>
        <end position="214"/>
    </location>
</feature>
<sequence>MPSSSSAPSAPSASSASAAPRVQPAPGPGPGPAPAPAPVPAPVRPSVGPSAGPSPSGTGPSSGAAARLFLPLIALCTAVTAANIYLAAPLLPLIAHDLGSTPSAIAWLASVAQLGYAAGLLFFAPLGDSVNRRRLVAVLSLVATAALLAAAASAGTGALAGAVLVASAATVVPQLLVPLVAARAPADRRARHVAAVIAGLFTGVVAARVLGGLAGQAFGWRAVFVGAAVLTAVLGLATAYILPVERRQRRGPLFAGLVAIPGVVRRSPDLWRACVRQAGMYGAWSALWTSLALLLAGDEGYGMTTAAAGLFGLFGLAASAVAPLAGGLVDRFGAARVVRSAYLLAALSVPLFWLGGRAMAALCAAAVLVHAALVASHVANQTLALTTTSAPATANTAYVVAGFAGGALASALAGPAFGHWGWGGVCAVAGAWLVLGWTATAVRRGR</sequence>
<feature type="domain" description="Major facilitator superfamily (MFS) profile" evidence="7">
    <location>
        <begin position="69"/>
        <end position="446"/>
    </location>
</feature>
<evidence type="ECO:0000256" key="1">
    <source>
        <dbReference type="ARBA" id="ARBA00004651"/>
    </source>
</evidence>
<feature type="compositionally biased region" description="Low complexity" evidence="5">
    <location>
        <begin position="44"/>
        <end position="60"/>
    </location>
</feature>
<feature type="region of interest" description="Disordered" evidence="5">
    <location>
        <begin position="1"/>
        <end position="60"/>
    </location>
</feature>
<dbReference type="SUPFAM" id="SSF103473">
    <property type="entry name" value="MFS general substrate transporter"/>
    <property type="match status" value="1"/>
</dbReference>
<name>A0ABV9WWG6_9ACTN</name>
<dbReference type="RefSeq" id="WP_271416816.1">
    <property type="nucleotide sequence ID" value="NZ_BAAATN010000005.1"/>
</dbReference>
<evidence type="ECO:0000256" key="4">
    <source>
        <dbReference type="ARBA" id="ARBA00023136"/>
    </source>
</evidence>
<dbReference type="PROSITE" id="PS50850">
    <property type="entry name" value="MFS"/>
    <property type="match status" value="1"/>
</dbReference>
<dbReference type="Gene3D" id="1.20.1250.20">
    <property type="entry name" value="MFS general substrate transporter like domains"/>
    <property type="match status" value="1"/>
</dbReference>
<comment type="caution">
    <text evidence="8">The sequence shown here is derived from an EMBL/GenBank/DDBJ whole genome shotgun (WGS) entry which is preliminary data.</text>
</comment>
<dbReference type="CDD" id="cd17324">
    <property type="entry name" value="MFS_NepI_like"/>
    <property type="match status" value="1"/>
</dbReference>
<dbReference type="Proteomes" id="UP001595855">
    <property type="component" value="Unassembled WGS sequence"/>
</dbReference>
<feature type="transmembrane region" description="Helical" evidence="6">
    <location>
        <begin position="392"/>
        <end position="414"/>
    </location>
</feature>
<feature type="transmembrane region" description="Helical" evidence="6">
    <location>
        <begin position="303"/>
        <end position="325"/>
    </location>
</feature>
<feature type="compositionally biased region" description="Pro residues" evidence="5">
    <location>
        <begin position="23"/>
        <end position="43"/>
    </location>
</feature>
<dbReference type="PANTHER" id="PTHR42910:SF1">
    <property type="entry name" value="MAJOR FACILITATOR SUPERFAMILY (MFS) PROFILE DOMAIN-CONTAINING PROTEIN"/>
    <property type="match status" value="1"/>
</dbReference>
<feature type="transmembrane region" description="Helical" evidence="6">
    <location>
        <begin position="158"/>
        <end position="181"/>
    </location>
</feature>
<keyword evidence="4 6" id="KW-0472">Membrane</keyword>
<feature type="transmembrane region" description="Helical" evidence="6">
    <location>
        <begin position="104"/>
        <end position="123"/>
    </location>
</feature>
<dbReference type="PANTHER" id="PTHR42910">
    <property type="entry name" value="TRANSPORTER SCO4007-RELATED"/>
    <property type="match status" value="1"/>
</dbReference>
<keyword evidence="9" id="KW-1185">Reference proteome</keyword>
<keyword evidence="2 6" id="KW-0812">Transmembrane</keyword>
<evidence type="ECO:0000313" key="8">
    <source>
        <dbReference type="EMBL" id="MFC5016878.1"/>
    </source>
</evidence>
<keyword evidence="3 6" id="KW-1133">Transmembrane helix</keyword>
<dbReference type="InterPro" id="IPR011701">
    <property type="entry name" value="MFS"/>
</dbReference>
<feature type="transmembrane region" description="Helical" evidence="6">
    <location>
        <begin position="337"/>
        <end position="353"/>
    </location>
</feature>
<feature type="transmembrane region" description="Helical" evidence="6">
    <location>
        <begin position="68"/>
        <end position="92"/>
    </location>
</feature>
<organism evidence="8 9">
    <name type="scientific">Streptomyces lienomycini</name>
    <dbReference type="NCBI Taxonomy" id="284035"/>
    <lineage>
        <taxon>Bacteria</taxon>
        <taxon>Bacillati</taxon>
        <taxon>Actinomycetota</taxon>
        <taxon>Actinomycetes</taxon>
        <taxon>Kitasatosporales</taxon>
        <taxon>Streptomycetaceae</taxon>
        <taxon>Streptomyces</taxon>
    </lineage>
</organism>
<protein>
    <submittedName>
        <fullName evidence="8">MFS transporter</fullName>
    </submittedName>
</protein>
<evidence type="ECO:0000259" key="7">
    <source>
        <dbReference type="PROSITE" id="PS50850"/>
    </source>
</evidence>
<feature type="compositionally biased region" description="Low complexity" evidence="5">
    <location>
        <begin position="1"/>
        <end position="22"/>
    </location>
</feature>
<reference evidence="9" key="1">
    <citation type="journal article" date="2019" name="Int. J. Syst. Evol. Microbiol.">
        <title>The Global Catalogue of Microorganisms (GCM) 10K type strain sequencing project: providing services to taxonomists for standard genome sequencing and annotation.</title>
        <authorList>
            <consortium name="The Broad Institute Genomics Platform"/>
            <consortium name="The Broad Institute Genome Sequencing Center for Infectious Disease"/>
            <person name="Wu L."/>
            <person name="Ma J."/>
        </authorList>
    </citation>
    <scope>NUCLEOTIDE SEQUENCE [LARGE SCALE GENOMIC DNA]</scope>
    <source>
        <strain evidence="9">CGMCC 4.1542</strain>
    </source>
</reference>
<feature type="transmembrane region" description="Helical" evidence="6">
    <location>
        <begin position="278"/>
        <end position="297"/>
    </location>
</feature>
<evidence type="ECO:0000256" key="5">
    <source>
        <dbReference type="SAM" id="MobiDB-lite"/>
    </source>
</evidence>
<gene>
    <name evidence="8" type="ORF">ACFPRC_18560</name>
</gene>
<feature type="transmembrane region" description="Helical" evidence="6">
    <location>
        <begin position="220"/>
        <end position="242"/>
    </location>
</feature>